<keyword evidence="2" id="KW-0285">Flavoprotein</keyword>
<protein>
    <recommendedName>
        <fullName evidence="8">Pyridoxal 5'-phosphate synthase</fullName>
    </recommendedName>
</protein>
<dbReference type="PIRSF" id="PIRSF000190">
    <property type="entry name" value="Pyd_amn-ph_oxd"/>
    <property type="match status" value="1"/>
</dbReference>
<gene>
    <name evidence="7" type="ORF">METZ01_LOCUS62250</name>
</gene>
<evidence type="ECO:0008006" key="8">
    <source>
        <dbReference type="Google" id="ProtNLM"/>
    </source>
</evidence>
<dbReference type="Pfam" id="PF10590">
    <property type="entry name" value="PNP_phzG_C"/>
    <property type="match status" value="1"/>
</dbReference>
<dbReference type="PANTHER" id="PTHR10851:SF0">
    <property type="entry name" value="PYRIDOXINE-5'-PHOSPHATE OXIDASE"/>
    <property type="match status" value="1"/>
</dbReference>
<name>A0A381SZN9_9ZZZZ</name>
<dbReference type="SUPFAM" id="SSF50475">
    <property type="entry name" value="FMN-binding split barrel"/>
    <property type="match status" value="1"/>
</dbReference>
<keyword evidence="3" id="KW-0288">FMN</keyword>
<dbReference type="AlphaFoldDB" id="A0A381SZN9"/>
<dbReference type="NCBIfam" id="TIGR00558">
    <property type="entry name" value="pdxH"/>
    <property type="match status" value="1"/>
</dbReference>
<organism evidence="7">
    <name type="scientific">marine metagenome</name>
    <dbReference type="NCBI Taxonomy" id="408172"/>
    <lineage>
        <taxon>unclassified sequences</taxon>
        <taxon>metagenomes</taxon>
        <taxon>ecological metagenomes</taxon>
    </lineage>
</organism>
<dbReference type="InterPro" id="IPR011576">
    <property type="entry name" value="Pyridox_Oxase_N"/>
</dbReference>
<dbReference type="Pfam" id="PF01243">
    <property type="entry name" value="PNPOx_N"/>
    <property type="match status" value="1"/>
</dbReference>
<evidence type="ECO:0000256" key="3">
    <source>
        <dbReference type="ARBA" id="ARBA00022643"/>
    </source>
</evidence>
<dbReference type="NCBIfam" id="NF004231">
    <property type="entry name" value="PRK05679.1"/>
    <property type="match status" value="1"/>
</dbReference>
<keyword evidence="4" id="KW-0560">Oxidoreductase</keyword>
<accession>A0A381SZN9</accession>
<dbReference type="PANTHER" id="PTHR10851">
    <property type="entry name" value="PYRIDOXINE-5-PHOSPHATE OXIDASE"/>
    <property type="match status" value="1"/>
</dbReference>
<proteinExistence type="predicted"/>
<dbReference type="InterPro" id="IPR012349">
    <property type="entry name" value="Split_barrel_FMN-bd"/>
</dbReference>
<sequence length="237" mass="27181">MILSGDLLYQIDNYIMSKIINQSSIENPLVVLKSWLQEAIDLELQPNPNSMALATVNSKGEPNVRMLLCKEINTEQGYIVFFTNYNSIKGTEIKDNSKSSAVFHWDKLGYQVRIKGKIIQSPNEESDEYFASRALGSQIGAWASNQSSPIKNRVALDHQFSAILDQFEIENDSLSTIGNKIPRPSNWGGYRFWVDEVELWKNCTDRLHDRLHFKRDLSINDNRVKATNNWTITRLQP</sequence>
<evidence type="ECO:0000256" key="1">
    <source>
        <dbReference type="ARBA" id="ARBA00001917"/>
    </source>
</evidence>
<feature type="domain" description="Pyridoxine 5'-phosphate oxidase dimerisation C-terminal" evidence="6">
    <location>
        <begin position="187"/>
        <end position="237"/>
    </location>
</feature>
<dbReference type="GO" id="GO:0010181">
    <property type="term" value="F:FMN binding"/>
    <property type="evidence" value="ECO:0007669"/>
    <property type="project" value="InterPro"/>
</dbReference>
<feature type="domain" description="Pyridoxamine 5'-phosphate oxidase N-terminal" evidence="5">
    <location>
        <begin position="46"/>
        <end position="163"/>
    </location>
</feature>
<dbReference type="GO" id="GO:0004733">
    <property type="term" value="F:pyridoxamine phosphate oxidase activity"/>
    <property type="evidence" value="ECO:0007669"/>
    <property type="project" value="InterPro"/>
</dbReference>
<evidence type="ECO:0000259" key="5">
    <source>
        <dbReference type="Pfam" id="PF01243"/>
    </source>
</evidence>
<comment type="cofactor">
    <cofactor evidence="1">
        <name>FMN</name>
        <dbReference type="ChEBI" id="CHEBI:58210"/>
    </cofactor>
</comment>
<dbReference type="EMBL" id="UINC01003805">
    <property type="protein sequence ID" value="SVA09396.1"/>
    <property type="molecule type" value="Genomic_DNA"/>
</dbReference>
<dbReference type="Gene3D" id="2.30.110.10">
    <property type="entry name" value="Electron Transport, Fmn-binding Protein, Chain A"/>
    <property type="match status" value="1"/>
</dbReference>
<dbReference type="GO" id="GO:0008615">
    <property type="term" value="P:pyridoxine biosynthetic process"/>
    <property type="evidence" value="ECO:0007669"/>
    <property type="project" value="InterPro"/>
</dbReference>
<dbReference type="InterPro" id="IPR019576">
    <property type="entry name" value="Pyridoxamine_oxidase_dimer_C"/>
</dbReference>
<reference evidence="7" key="1">
    <citation type="submission" date="2018-05" db="EMBL/GenBank/DDBJ databases">
        <authorList>
            <person name="Lanie J.A."/>
            <person name="Ng W.-L."/>
            <person name="Kazmierczak K.M."/>
            <person name="Andrzejewski T.M."/>
            <person name="Davidsen T.M."/>
            <person name="Wayne K.J."/>
            <person name="Tettelin H."/>
            <person name="Glass J.I."/>
            <person name="Rusch D."/>
            <person name="Podicherti R."/>
            <person name="Tsui H.-C.T."/>
            <person name="Winkler M.E."/>
        </authorList>
    </citation>
    <scope>NUCLEOTIDE SEQUENCE</scope>
</reference>
<evidence type="ECO:0000313" key="7">
    <source>
        <dbReference type="EMBL" id="SVA09396.1"/>
    </source>
</evidence>
<evidence type="ECO:0000259" key="6">
    <source>
        <dbReference type="Pfam" id="PF10590"/>
    </source>
</evidence>
<evidence type="ECO:0000256" key="4">
    <source>
        <dbReference type="ARBA" id="ARBA00023002"/>
    </source>
</evidence>
<evidence type="ECO:0000256" key="2">
    <source>
        <dbReference type="ARBA" id="ARBA00022630"/>
    </source>
</evidence>
<dbReference type="InterPro" id="IPR000659">
    <property type="entry name" value="Pyridox_Oxase"/>
</dbReference>